<accession>A0ABN7VN22</accession>
<dbReference type="Proteomes" id="UP000789901">
    <property type="component" value="Unassembled WGS sequence"/>
</dbReference>
<comment type="caution">
    <text evidence="1">The sequence shown here is derived from an EMBL/GenBank/DDBJ whole genome shotgun (WGS) entry which is preliminary data.</text>
</comment>
<sequence>NDNCDNYDDNYNNDSYNNCNSYDDYDNRNNYDDCDNCNNYDDYDVYDDTMLESMSQESYANTSCEKMSAPIASQAIPQPGDLTNIEGSHIRKRADDEINIVAMRRLEAIMQ</sequence>
<reference evidence="1 2" key="1">
    <citation type="submission" date="2021-06" db="EMBL/GenBank/DDBJ databases">
        <authorList>
            <person name="Kallberg Y."/>
            <person name="Tangrot J."/>
            <person name="Rosling A."/>
        </authorList>
    </citation>
    <scope>NUCLEOTIDE SEQUENCE [LARGE SCALE GENOMIC DNA]</scope>
    <source>
        <strain evidence="1 2">120-4 pot B 10/14</strain>
    </source>
</reference>
<proteinExistence type="predicted"/>
<feature type="non-terminal residue" evidence="1">
    <location>
        <position position="1"/>
    </location>
</feature>
<evidence type="ECO:0000313" key="2">
    <source>
        <dbReference type="Proteomes" id="UP000789901"/>
    </source>
</evidence>
<protein>
    <submittedName>
        <fullName evidence="1">21160_t:CDS:1</fullName>
    </submittedName>
</protein>
<keyword evidence="2" id="KW-1185">Reference proteome</keyword>
<dbReference type="EMBL" id="CAJVQB010018501">
    <property type="protein sequence ID" value="CAG8787853.1"/>
    <property type="molecule type" value="Genomic_DNA"/>
</dbReference>
<gene>
    <name evidence="1" type="ORF">GMARGA_LOCUS20744</name>
</gene>
<evidence type="ECO:0000313" key="1">
    <source>
        <dbReference type="EMBL" id="CAG8787853.1"/>
    </source>
</evidence>
<name>A0ABN7VN22_GIGMA</name>
<organism evidence="1 2">
    <name type="scientific">Gigaspora margarita</name>
    <dbReference type="NCBI Taxonomy" id="4874"/>
    <lineage>
        <taxon>Eukaryota</taxon>
        <taxon>Fungi</taxon>
        <taxon>Fungi incertae sedis</taxon>
        <taxon>Mucoromycota</taxon>
        <taxon>Glomeromycotina</taxon>
        <taxon>Glomeromycetes</taxon>
        <taxon>Diversisporales</taxon>
        <taxon>Gigasporaceae</taxon>
        <taxon>Gigaspora</taxon>
    </lineage>
</organism>